<evidence type="ECO:0000256" key="3">
    <source>
        <dbReference type="PROSITE-ProRule" id="PRU00221"/>
    </source>
</evidence>
<reference evidence="8 9" key="1">
    <citation type="submission" date="2023-11" db="EMBL/GenBank/DDBJ databases">
        <title>An acidophilic fungus is an integral part of prey digestion in a carnivorous sundew plant.</title>
        <authorList>
            <person name="Tsai I.J."/>
        </authorList>
    </citation>
    <scope>NUCLEOTIDE SEQUENCE [LARGE SCALE GENOMIC DNA]</scope>
    <source>
        <strain evidence="8">169a</strain>
    </source>
</reference>
<dbReference type="SUPFAM" id="SSF55221">
    <property type="entry name" value="Yeast killer toxins"/>
    <property type="match status" value="2"/>
</dbReference>
<evidence type="ECO:0008006" key="10">
    <source>
        <dbReference type="Google" id="ProtNLM"/>
    </source>
</evidence>
<dbReference type="PANTHER" id="PTHR22840">
    <property type="entry name" value="WD REPEAT-CONTAINING PROTEIN 36"/>
    <property type="match status" value="1"/>
</dbReference>
<evidence type="ECO:0000256" key="1">
    <source>
        <dbReference type="ARBA" id="ARBA00022574"/>
    </source>
</evidence>
<proteinExistence type="predicted"/>
<evidence type="ECO:0000313" key="9">
    <source>
        <dbReference type="Proteomes" id="UP001303373"/>
    </source>
</evidence>
<dbReference type="GO" id="GO:0034388">
    <property type="term" value="C:Pwp2p-containing subcomplex of 90S preribosome"/>
    <property type="evidence" value="ECO:0007669"/>
    <property type="project" value="TreeGrafter"/>
</dbReference>
<dbReference type="PROSITE" id="PS00678">
    <property type="entry name" value="WD_REPEATS_1"/>
    <property type="match status" value="1"/>
</dbReference>
<gene>
    <name evidence="8" type="ORF">R9X50_00228900</name>
</gene>
<dbReference type="SMART" id="SM00320">
    <property type="entry name" value="WD40"/>
    <property type="match status" value="9"/>
</dbReference>
<evidence type="ECO:0000313" key="8">
    <source>
        <dbReference type="EMBL" id="WPG99474.1"/>
    </source>
</evidence>
<dbReference type="InterPro" id="IPR007319">
    <property type="entry name" value="WDR36/Utp21_C"/>
</dbReference>
<feature type="region of interest" description="Disordered" evidence="4">
    <location>
        <begin position="1"/>
        <end position="35"/>
    </location>
</feature>
<dbReference type="PROSITE" id="PS50082">
    <property type="entry name" value="WD_REPEATS_2"/>
    <property type="match status" value="1"/>
</dbReference>
<name>A0AAQ3R8U6_9PEZI</name>
<feature type="domain" description="WDR36/Utp21 N-terminal" evidence="7">
    <location>
        <begin position="66"/>
        <end position="360"/>
    </location>
</feature>
<organism evidence="8 9">
    <name type="scientific">Acrodontium crateriforme</name>
    <dbReference type="NCBI Taxonomy" id="150365"/>
    <lineage>
        <taxon>Eukaryota</taxon>
        <taxon>Fungi</taxon>
        <taxon>Dikarya</taxon>
        <taxon>Ascomycota</taxon>
        <taxon>Pezizomycotina</taxon>
        <taxon>Dothideomycetes</taxon>
        <taxon>Dothideomycetidae</taxon>
        <taxon>Mycosphaerellales</taxon>
        <taxon>Teratosphaeriaceae</taxon>
        <taxon>Acrodontium</taxon>
    </lineage>
</organism>
<dbReference type="InterPro" id="IPR019775">
    <property type="entry name" value="WD40_repeat_CS"/>
</dbReference>
<feature type="domain" description="Killer toxin Kp4" evidence="6">
    <location>
        <begin position="1094"/>
        <end position="1187"/>
    </location>
</feature>
<dbReference type="GO" id="GO:0032040">
    <property type="term" value="C:small-subunit processome"/>
    <property type="evidence" value="ECO:0007669"/>
    <property type="project" value="InterPro"/>
</dbReference>
<accession>A0AAQ3R8U6</accession>
<dbReference type="Proteomes" id="UP001303373">
    <property type="component" value="Chromosome 3"/>
</dbReference>
<feature type="repeat" description="WD" evidence="3">
    <location>
        <begin position="606"/>
        <end position="647"/>
    </location>
</feature>
<keyword evidence="1 3" id="KW-0853">WD repeat</keyword>
<dbReference type="PROSITE" id="PS50294">
    <property type="entry name" value="WD_REPEATS_REGION"/>
    <property type="match status" value="1"/>
</dbReference>
<keyword evidence="9" id="KW-1185">Reference proteome</keyword>
<dbReference type="InterPro" id="IPR011329">
    <property type="entry name" value="Killer_tox_Kp4/SMK"/>
</dbReference>
<dbReference type="Pfam" id="PF25171">
    <property type="entry name" value="Beta-prop_WDR36-Utp21_1st"/>
    <property type="match status" value="1"/>
</dbReference>
<dbReference type="InterPro" id="IPR015131">
    <property type="entry name" value="Killer_tox_Kp4"/>
</dbReference>
<evidence type="ECO:0000256" key="2">
    <source>
        <dbReference type="ARBA" id="ARBA00022737"/>
    </source>
</evidence>
<dbReference type="GO" id="GO:0005576">
    <property type="term" value="C:extracellular region"/>
    <property type="evidence" value="ECO:0007669"/>
    <property type="project" value="InterPro"/>
</dbReference>
<dbReference type="Gene3D" id="2.130.10.10">
    <property type="entry name" value="YVTN repeat-like/Quinoprotein amine dehydrogenase"/>
    <property type="match status" value="2"/>
</dbReference>
<dbReference type="SUPFAM" id="SSF50978">
    <property type="entry name" value="WD40 repeat-like"/>
    <property type="match status" value="2"/>
</dbReference>
<dbReference type="InterPro" id="IPR036322">
    <property type="entry name" value="WD40_repeat_dom_sf"/>
</dbReference>
<evidence type="ECO:0000259" key="7">
    <source>
        <dbReference type="Pfam" id="PF25171"/>
    </source>
</evidence>
<evidence type="ECO:0000259" key="6">
    <source>
        <dbReference type="Pfam" id="PF09044"/>
    </source>
</evidence>
<dbReference type="AlphaFoldDB" id="A0AAQ3R8U6"/>
<protein>
    <recommendedName>
        <fullName evidence="10">WD repeat-containing protein 36</fullName>
    </recommendedName>
</protein>
<dbReference type="Pfam" id="PF04192">
    <property type="entry name" value="Utp21"/>
    <property type="match status" value="1"/>
</dbReference>
<dbReference type="InterPro" id="IPR015943">
    <property type="entry name" value="WD40/YVTN_repeat-like_dom_sf"/>
</dbReference>
<dbReference type="GO" id="GO:0006364">
    <property type="term" value="P:rRNA processing"/>
    <property type="evidence" value="ECO:0007669"/>
    <property type="project" value="InterPro"/>
</dbReference>
<dbReference type="PANTHER" id="PTHR22840:SF12">
    <property type="entry name" value="WD REPEAT-CONTAINING PROTEIN 36"/>
    <property type="match status" value="1"/>
</dbReference>
<dbReference type="InterPro" id="IPR001680">
    <property type="entry name" value="WD40_rpt"/>
</dbReference>
<dbReference type="EMBL" id="CP138582">
    <property type="protein sequence ID" value="WPG99474.1"/>
    <property type="molecule type" value="Genomic_DNA"/>
</dbReference>
<feature type="domain" description="WDR36/Utp21 C-terminal" evidence="5">
    <location>
        <begin position="838"/>
        <end position="1058"/>
    </location>
</feature>
<dbReference type="InterPro" id="IPR059157">
    <property type="entry name" value="WDR36-Utp21_N"/>
</dbReference>
<keyword evidence="2" id="KW-0677">Repeat</keyword>
<sequence>MPAMDVEPVADGPAVKRQKLTSVGQEPRRRTPGHSRLFAPYRTVGLVSPTAVPFTSTPRGKTTFQITTSVGRSLHTYDLRRGLNLVFITRPRTPGPILATAAWKDKIIASWQSERAAGVWIFQRGKKTAELELPRQWTEGVRAFLVFGAWIVGVVGTQLLVWKSGTLELYTVLQSLSPLPWTSCVASLPTFLNKFIIGRQDGGAEIWNVSSGKLIYTILPPSTTYGAVTAIQPTPALSLVAIAYESGPLLIHDIKTDQTVMHLGSASGASITSISFRTDGMGAGDDGRSSGVMATSSVSSGDVTLWDLNNGGRKAGTLRAAHANPTSKTAGGITKVDFLPGQAILVTSGLDNSLKTWIFDETPFSPIPRILHHRGGHGGTVTKLDFLPSASDGSDDTGKWLLSASADRSLWGWSLRRDGQSTELSQGAVQSKAKKQGLLSGDNRDALQDLKCPPITSIATSLNRDGGIGAMPGKQPIWQSSGKGKQTSAEVSGMTGWESIVTAHANDKRARTWFWGRKRAGRWAFETGDAGFVTSVAISSCGSFAIVGSEKGGIDTFNLQSGMHRQRFPARLTPNQAKQLKADMMHNGMPVEEEIDSKQKKFFRGQGKHASPVIGLAVDSLNKTLMSAGADGKVKFWDFTSGLLQHELDWSASTTIIQTRFHQSSDLAAFACADNCVRVVDTATHRLIRELWPARTPVAELDALKISDFAFSNDGTWIAAAMGPLVLIWDLPTSHLIDAFKLDSSCTSLAFSPTGEFLATATDKSVGVDVWSNRGLFTHVSTRHISADDLLATLAGSSQAPTTSGESGENLLAAKDSQSDDEDNIDALLSNKHDAGLDQLSSDLLTLSLVPRARWQNLLHLDLIRQRNKPTEAPKKPEKAPFFLPSLQTNGQKQNAIAQLSEAETMAQQSRELEQERSRVLKLNNGLLGQRSPFSLLLAETANTGDFDRFVKHLQALSPSAAEIEIRSLTPASLYGEEQENELCLFVDALIWILQTRRAFELGQTWMAVFLRAHGDAVSADDEADGIRAKVEEWRVAMQAERKRVLRLGGYAEGVTVNYVQQLIKHGCSACGSVPTDSGNNVNNGELTANMVARGSSTCGVGGIGHSPAGTLQQVRDAVAAGPEGVWINGQQIACVPHVTGRLCAFYQNIGGHSFNKGQSVGYLDALLGHGCRVCGSDPIDTGNNVKTAS</sequence>
<evidence type="ECO:0000256" key="4">
    <source>
        <dbReference type="SAM" id="MobiDB-lite"/>
    </source>
</evidence>
<evidence type="ECO:0000259" key="5">
    <source>
        <dbReference type="Pfam" id="PF04192"/>
    </source>
</evidence>
<dbReference type="Pfam" id="PF25168">
    <property type="entry name" value="Beta-prop_WDR36-Utp21_2nd"/>
    <property type="match status" value="1"/>
</dbReference>
<dbReference type="Gene3D" id="3.30.430.10">
    <property type="entry name" value="Killer Toxin P4, subunit A"/>
    <property type="match status" value="2"/>
</dbReference>
<dbReference type="Pfam" id="PF09044">
    <property type="entry name" value="Kp4"/>
    <property type="match status" value="1"/>
</dbReference>